<protein>
    <submittedName>
        <fullName evidence="1">Uncharacterized protein</fullName>
    </submittedName>
</protein>
<dbReference type="EMBL" id="JAQIFT010000047">
    <property type="protein sequence ID" value="MDA3732354.1"/>
    <property type="molecule type" value="Genomic_DNA"/>
</dbReference>
<dbReference type="Proteomes" id="UP001169242">
    <property type="component" value="Unassembled WGS sequence"/>
</dbReference>
<dbReference type="RefSeq" id="WP_271012535.1">
    <property type="nucleotide sequence ID" value="NZ_JAQIFT010000047.1"/>
</dbReference>
<organism evidence="1 2">
    <name type="scientific">Holtiella tumoricola</name>
    <dbReference type="NCBI Taxonomy" id="3018743"/>
    <lineage>
        <taxon>Bacteria</taxon>
        <taxon>Bacillati</taxon>
        <taxon>Bacillota</taxon>
        <taxon>Clostridia</taxon>
        <taxon>Lachnospirales</taxon>
        <taxon>Cellulosilyticaceae</taxon>
        <taxon>Holtiella</taxon>
    </lineage>
</organism>
<sequence>MPRKVKVINETFSLARAGEVTELYSIDEVRQFPNIHLAELHFCEGYANSKIVKVIGFIKEAGFTEDDPTFIHVYREDIKFIEDDEFRRNEDEA</sequence>
<dbReference type="AlphaFoldDB" id="A0AA42DNL3"/>
<gene>
    <name evidence="1" type="ORF">PBV87_12735</name>
</gene>
<reference evidence="1" key="1">
    <citation type="journal article" date="2023" name="Int. J. Syst. Evol. Microbiol.">
        <title>&lt;i&gt;Holtiella tumoricola&lt;/i&gt; gen. nov. sp. nov., isolated from a human clinical sample.</title>
        <authorList>
            <person name="Allen-Vercoe E."/>
            <person name="Daigneault M.C."/>
            <person name="Vancuren S.J."/>
            <person name="Cochrane K."/>
            <person name="O'Neal L.L."/>
            <person name="Sankaranarayanan K."/>
            <person name="Lawson P.A."/>
        </authorList>
    </citation>
    <scope>NUCLEOTIDE SEQUENCE</scope>
    <source>
        <strain evidence="1">CC70A</strain>
    </source>
</reference>
<keyword evidence="2" id="KW-1185">Reference proteome</keyword>
<name>A0AA42DNL3_9FIRM</name>
<accession>A0AA42DNL3</accession>
<evidence type="ECO:0000313" key="2">
    <source>
        <dbReference type="Proteomes" id="UP001169242"/>
    </source>
</evidence>
<comment type="caution">
    <text evidence="1">The sequence shown here is derived from an EMBL/GenBank/DDBJ whole genome shotgun (WGS) entry which is preliminary data.</text>
</comment>
<evidence type="ECO:0000313" key="1">
    <source>
        <dbReference type="EMBL" id="MDA3732354.1"/>
    </source>
</evidence>
<proteinExistence type="predicted"/>